<dbReference type="HOGENOM" id="CLU_094865_1_0_2"/>
<dbReference type="EnsemblBacteria" id="ABD40767">
    <property type="protein sequence ID" value="ABD40767"/>
    <property type="gene ID" value="Mhun_1017"/>
</dbReference>
<dbReference type="KEGG" id="mhu:Mhun_1017"/>
<evidence type="ECO:0000313" key="3">
    <source>
        <dbReference type="Proteomes" id="UP000001941"/>
    </source>
</evidence>
<dbReference type="STRING" id="323259.Mhun_1017"/>
<evidence type="ECO:0000313" key="2">
    <source>
        <dbReference type="EMBL" id="ABD40767.1"/>
    </source>
</evidence>
<dbReference type="CDD" id="cd10032">
    <property type="entry name" value="UDG-F6_HDG"/>
    <property type="match status" value="1"/>
</dbReference>
<dbReference type="SMART" id="SM00986">
    <property type="entry name" value="UDG"/>
    <property type="match status" value="1"/>
</dbReference>
<reference evidence="3" key="1">
    <citation type="journal article" date="2016" name="Stand. Genomic Sci.">
        <title>Complete genome sequence of Methanospirillum hungatei type strain JF1.</title>
        <authorList>
            <person name="Gunsalus R.P."/>
            <person name="Cook L.E."/>
            <person name="Crable B."/>
            <person name="Rohlin L."/>
            <person name="McDonald E."/>
            <person name="Mouttaki H."/>
            <person name="Sieber J.R."/>
            <person name="Poweleit N."/>
            <person name="Zhou H."/>
            <person name="Lapidus A.L."/>
            <person name="Daligault H.E."/>
            <person name="Land M."/>
            <person name="Gilna P."/>
            <person name="Ivanova N."/>
            <person name="Kyrpides N."/>
            <person name="Culley D.E."/>
            <person name="McInerney M.J."/>
        </authorList>
    </citation>
    <scope>NUCLEOTIDE SEQUENCE [LARGE SCALE GENOMIC DNA]</scope>
    <source>
        <strain evidence="3">ATCC 27890 / DSM 864 / NBRC 100397 / JF-1</strain>
    </source>
</reference>
<dbReference type="InParanoid" id="Q2FQM0"/>
<dbReference type="GeneID" id="3924785"/>
<dbReference type="RefSeq" id="WP_011448046.1">
    <property type="nucleotide sequence ID" value="NC_007796.1"/>
</dbReference>
<dbReference type="OrthoDB" id="134618at2157"/>
<dbReference type="EMBL" id="CP000254">
    <property type="protein sequence ID" value="ABD40767.1"/>
    <property type="molecule type" value="Genomic_DNA"/>
</dbReference>
<accession>Q2FQM0</accession>
<dbReference type="InterPro" id="IPR026353">
    <property type="entry name" value="Hypoxan-DNA_Glyclase"/>
</dbReference>
<dbReference type="InterPro" id="IPR036895">
    <property type="entry name" value="Uracil-DNA_glycosylase-like_sf"/>
</dbReference>
<dbReference type="Proteomes" id="UP000001941">
    <property type="component" value="Chromosome"/>
</dbReference>
<dbReference type="Gene3D" id="3.40.470.10">
    <property type="entry name" value="Uracil-DNA glycosylase-like domain"/>
    <property type="match status" value="1"/>
</dbReference>
<protein>
    <recommendedName>
        <fullName evidence="1">Uracil-DNA glycosylase-like domain-containing protein</fullName>
    </recommendedName>
</protein>
<feature type="domain" description="Uracil-DNA glycosylase-like" evidence="1">
    <location>
        <begin position="7"/>
        <end position="156"/>
    </location>
</feature>
<dbReference type="InterPro" id="IPR005122">
    <property type="entry name" value="Uracil-DNA_glycosylase-like"/>
</dbReference>
<dbReference type="SUPFAM" id="SSF52141">
    <property type="entry name" value="Uracil-DNA glycosylase-like"/>
    <property type="match status" value="1"/>
</dbReference>
<dbReference type="eggNOG" id="arCOG04947">
    <property type="taxonomic scope" value="Archaea"/>
</dbReference>
<sequence>MHKCGLSPLLSSDCRVLILGSYPSVLSIKAGEYYAHPRNMFWKIMEIILNIPHNQTYTTRISLLLNHGIGLWDVYAACSREKSADAHIKDPVPNELKTLILNHQDIRIIFLNGRAAEKGFRKFFPDISLQTIYLPSSSPAHAVHLEEKIKRWREITKFL</sequence>
<dbReference type="NCBIfam" id="TIGR04274">
    <property type="entry name" value="hypoxanDNAglyco"/>
    <property type="match status" value="1"/>
</dbReference>
<organism evidence="2 3">
    <name type="scientific">Methanospirillum hungatei JF-1 (strain ATCC 27890 / DSM 864 / NBRC 100397 / JF-1)</name>
    <dbReference type="NCBI Taxonomy" id="323259"/>
    <lineage>
        <taxon>Archaea</taxon>
        <taxon>Methanobacteriati</taxon>
        <taxon>Methanobacteriota</taxon>
        <taxon>Stenosarchaea group</taxon>
        <taxon>Methanomicrobia</taxon>
        <taxon>Methanomicrobiales</taxon>
        <taxon>Methanospirillaceae</taxon>
        <taxon>Methanospirillum</taxon>
    </lineage>
</organism>
<dbReference type="Pfam" id="PF03167">
    <property type="entry name" value="UDG"/>
    <property type="match status" value="1"/>
</dbReference>
<proteinExistence type="predicted"/>
<evidence type="ECO:0000259" key="1">
    <source>
        <dbReference type="SMART" id="SM00986"/>
    </source>
</evidence>
<name>Q2FQM0_METHJ</name>
<dbReference type="AlphaFoldDB" id="Q2FQM0"/>
<gene>
    <name evidence="2" type="ordered locus">Mhun_1017</name>
</gene>
<dbReference type="SMART" id="SM00987">
    <property type="entry name" value="UreE_C"/>
    <property type="match status" value="1"/>
</dbReference>
<keyword evidence="3" id="KW-1185">Reference proteome</keyword>